<reference evidence="4" key="1">
    <citation type="submission" date="2021-08" db="EMBL/GenBank/DDBJ databases">
        <authorList>
            <person name="Misof B."/>
            <person name="Oliver O."/>
            <person name="Podsiadlowski L."/>
            <person name="Donath A."/>
            <person name="Peters R."/>
            <person name="Mayer C."/>
            <person name="Rust J."/>
            <person name="Gunkel S."/>
            <person name="Lesny P."/>
            <person name="Martin S."/>
            <person name="Oeyen J.P."/>
            <person name="Petersen M."/>
            <person name="Panagiotis P."/>
            <person name="Wilbrandt J."/>
            <person name="Tanja T."/>
        </authorList>
    </citation>
    <scope>NUCLEOTIDE SEQUENCE</scope>
    <source>
        <strain evidence="4">GBR_01_08_01A</strain>
        <tissue evidence="4">Thorax + abdomen</tissue>
    </source>
</reference>
<dbReference type="Gene3D" id="2.60.40.150">
    <property type="entry name" value="C2 domain"/>
    <property type="match status" value="1"/>
</dbReference>
<feature type="compositionally biased region" description="Acidic residues" evidence="1">
    <location>
        <begin position="1041"/>
        <end position="1055"/>
    </location>
</feature>
<dbReference type="SMART" id="SM00239">
    <property type="entry name" value="C2"/>
    <property type="match status" value="1"/>
</dbReference>
<feature type="compositionally biased region" description="Acidic residues" evidence="1">
    <location>
        <begin position="916"/>
        <end position="930"/>
    </location>
</feature>
<feature type="compositionally biased region" description="Polar residues" evidence="1">
    <location>
        <begin position="874"/>
        <end position="885"/>
    </location>
</feature>
<feature type="domain" description="C2" evidence="2">
    <location>
        <begin position="12"/>
        <end position="140"/>
    </location>
</feature>
<dbReference type="InterPro" id="IPR001478">
    <property type="entry name" value="PDZ"/>
</dbReference>
<dbReference type="InterPro" id="IPR036034">
    <property type="entry name" value="PDZ_sf"/>
</dbReference>
<dbReference type="PANTHER" id="PTHR46848">
    <property type="entry name" value="REGULATOR OF G-PROTEIN SIGNALING 3"/>
    <property type="match status" value="1"/>
</dbReference>
<feature type="region of interest" description="Disordered" evidence="1">
    <location>
        <begin position="968"/>
        <end position="1065"/>
    </location>
</feature>
<feature type="region of interest" description="Disordered" evidence="1">
    <location>
        <begin position="671"/>
        <end position="715"/>
    </location>
</feature>
<dbReference type="PROSITE" id="PS50004">
    <property type="entry name" value="C2"/>
    <property type="match status" value="1"/>
</dbReference>
<comment type="caution">
    <text evidence="4">The sequence shown here is derived from an EMBL/GenBank/DDBJ whole genome shotgun (WGS) entry which is preliminary data.</text>
</comment>
<dbReference type="PANTHER" id="PTHR46848:SF1">
    <property type="entry name" value="REGULATOR OF G-PROTEIN SIGNALING 3"/>
    <property type="match status" value="1"/>
</dbReference>
<dbReference type="InterPro" id="IPR041489">
    <property type="entry name" value="PDZ_6"/>
</dbReference>
<feature type="region of interest" description="Disordered" evidence="1">
    <location>
        <begin position="1105"/>
        <end position="1131"/>
    </location>
</feature>
<feature type="domain" description="PDZ" evidence="3">
    <location>
        <begin position="214"/>
        <end position="295"/>
    </location>
</feature>
<name>A0AAD9RHH7_9HYME</name>
<evidence type="ECO:0000313" key="4">
    <source>
        <dbReference type="EMBL" id="KAK2579580.1"/>
    </source>
</evidence>
<dbReference type="Gene3D" id="2.30.29.30">
    <property type="entry name" value="Pleckstrin-homology domain (PH domain)/Phosphotyrosine-binding domain (PTB)"/>
    <property type="match status" value="1"/>
</dbReference>
<dbReference type="InterPro" id="IPR035899">
    <property type="entry name" value="DBL_dom_sf"/>
</dbReference>
<evidence type="ECO:0000313" key="5">
    <source>
        <dbReference type="Proteomes" id="UP001258017"/>
    </source>
</evidence>
<protein>
    <submittedName>
        <fullName evidence="4">Uncharacterized protein</fullName>
    </submittedName>
</protein>
<dbReference type="Gene3D" id="1.20.900.10">
    <property type="entry name" value="Dbl homology (DH) domain"/>
    <property type="match status" value="1"/>
</dbReference>
<dbReference type="SMART" id="SM00228">
    <property type="entry name" value="PDZ"/>
    <property type="match status" value="1"/>
</dbReference>
<feature type="compositionally biased region" description="Acidic residues" evidence="1">
    <location>
        <begin position="886"/>
        <end position="899"/>
    </location>
</feature>
<dbReference type="InterPro" id="IPR011993">
    <property type="entry name" value="PH-like_dom_sf"/>
</dbReference>
<feature type="compositionally biased region" description="Polar residues" evidence="1">
    <location>
        <begin position="613"/>
        <end position="626"/>
    </location>
</feature>
<dbReference type="SUPFAM" id="SSF50729">
    <property type="entry name" value="PH domain-like"/>
    <property type="match status" value="1"/>
</dbReference>
<reference evidence="4" key="2">
    <citation type="journal article" date="2023" name="Commun. Biol.">
        <title>Intrasexual cuticular hydrocarbon dimorphism in a wasp sheds light on hydrocarbon biosynthesis genes in Hymenoptera.</title>
        <authorList>
            <person name="Moris V.C."/>
            <person name="Podsiadlowski L."/>
            <person name="Martin S."/>
            <person name="Oeyen J.P."/>
            <person name="Donath A."/>
            <person name="Petersen M."/>
            <person name="Wilbrandt J."/>
            <person name="Misof B."/>
            <person name="Liedtke D."/>
            <person name="Thamm M."/>
            <person name="Scheiner R."/>
            <person name="Schmitt T."/>
            <person name="Niehuis O."/>
        </authorList>
    </citation>
    <scope>NUCLEOTIDE SEQUENCE</scope>
    <source>
        <strain evidence="4">GBR_01_08_01A</strain>
    </source>
</reference>
<accession>A0AAD9RHH7</accession>
<dbReference type="EMBL" id="JAIFRP010000084">
    <property type="protein sequence ID" value="KAK2579580.1"/>
    <property type="molecule type" value="Genomic_DNA"/>
</dbReference>
<evidence type="ECO:0000259" key="3">
    <source>
        <dbReference type="PROSITE" id="PS50106"/>
    </source>
</evidence>
<feature type="compositionally biased region" description="Basic and acidic residues" evidence="1">
    <location>
        <begin position="1194"/>
        <end position="1207"/>
    </location>
</feature>
<dbReference type="GO" id="GO:0005634">
    <property type="term" value="C:nucleus"/>
    <property type="evidence" value="ECO:0007669"/>
    <property type="project" value="TreeGrafter"/>
</dbReference>
<dbReference type="Pfam" id="PF00168">
    <property type="entry name" value="C2"/>
    <property type="match status" value="1"/>
</dbReference>
<feature type="region of interest" description="Disordered" evidence="1">
    <location>
        <begin position="1194"/>
        <end position="1222"/>
    </location>
</feature>
<keyword evidence="5" id="KW-1185">Reference proteome</keyword>
<dbReference type="Pfam" id="PF17820">
    <property type="entry name" value="PDZ_6"/>
    <property type="match status" value="1"/>
</dbReference>
<dbReference type="InterPro" id="IPR000008">
    <property type="entry name" value="C2_dom"/>
</dbReference>
<dbReference type="SUPFAM" id="SSF48065">
    <property type="entry name" value="DBL homology domain (DH-domain)"/>
    <property type="match status" value="1"/>
</dbReference>
<feature type="region of interest" description="Disordered" evidence="1">
    <location>
        <begin position="613"/>
        <end position="632"/>
    </location>
</feature>
<evidence type="ECO:0000259" key="2">
    <source>
        <dbReference type="PROSITE" id="PS50004"/>
    </source>
</evidence>
<feature type="compositionally biased region" description="Polar residues" evidence="1">
    <location>
        <begin position="1208"/>
        <end position="1221"/>
    </location>
</feature>
<feature type="compositionally biased region" description="Pro residues" evidence="1">
    <location>
        <begin position="839"/>
        <end position="848"/>
    </location>
</feature>
<dbReference type="CDD" id="cd00030">
    <property type="entry name" value="C2"/>
    <property type="match status" value="1"/>
</dbReference>
<dbReference type="Proteomes" id="UP001258017">
    <property type="component" value="Unassembled WGS sequence"/>
</dbReference>
<feature type="region of interest" description="Disordered" evidence="1">
    <location>
        <begin position="839"/>
        <end position="940"/>
    </location>
</feature>
<dbReference type="GO" id="GO:0005886">
    <property type="term" value="C:plasma membrane"/>
    <property type="evidence" value="ECO:0007669"/>
    <property type="project" value="TreeGrafter"/>
</dbReference>
<proteinExistence type="predicted"/>
<feature type="compositionally biased region" description="Basic and acidic residues" evidence="1">
    <location>
        <begin position="1105"/>
        <end position="1117"/>
    </location>
</feature>
<feature type="compositionally biased region" description="Low complexity" evidence="1">
    <location>
        <begin position="788"/>
        <end position="801"/>
    </location>
</feature>
<dbReference type="PROSITE" id="PS50106">
    <property type="entry name" value="PDZ"/>
    <property type="match status" value="1"/>
</dbReference>
<feature type="region of interest" description="Disordered" evidence="1">
    <location>
        <begin position="781"/>
        <end position="801"/>
    </location>
</feature>
<feature type="compositionally biased region" description="Polar residues" evidence="1">
    <location>
        <begin position="1023"/>
        <end position="1040"/>
    </location>
</feature>
<sequence length="1293" mass="143979">MRRSRAARGGLSLGTVEDSSVPVTHRLPWHFHFVIRCKDLRRTYEGPVHAYVKVSLKNISGEGVVKRTAVHKATPNPVFHETLILPCPVNNTHCISKPTSLDIAVWHRDRRARRSELLGCMTLPLPLSQDKEATWHPLESGSGRSTSTTYAGVPQECGVSPPLSKDGESDSNNTGGDDLTYLRHLELEPVDPLTGLPLHPGFTAKGGRTPCTVTRRLIRQSAVNQVPWGFSLSWGRPPRVERVDSGSPAERSGLKPGDYVVFVETTNVVTRPRDEILGLIQAATNQLVLEVYRKGGVHSSAHRPNSVNVTLQQSLGATSQHTVAFSAEVFPNLAPDAPPEEELTVRETRYWGILKSGHTRFMTPLFERRDVLSAADYMILFQNLDELLKISEEIRDEGGGIDSYLCRVPRITAAYRRYLSGLQRACCLLVALRRNAAFAKLVCEPAVPHKRRPDLTGVLLLPLEHYREMTRLLNLASPRNCQQARDLAQGYREATANAGVMEPPRDTGRPLLSLQEVESRLVFAKCKPFTLAMPGRQWLFGGALAKVEGRARLQPSWALLLTDLLVFARVSRDRVLFVTEEPLRLANIAEACFTVRKRPTEFRLQVAISSNGNAENGQMETTNSGGCSPHSRPRRRVIILRAPSPELKAVWHNLLQRQIIYLNTGYGGTPSLGSPEESPVTSNNFATVRESTESPQIVREPREPEEEKESRSTESLVDILKNTREDNHLAQWVRNSHQIPPPDNESSLEEWTVEELAARTPREKTDRPIQETAMEEVATVNSDVEQQSTASSASLSTVKSNSITARKNGSYVSSKENSTSSINICKRCHRSGCPTPPLPRDPFSPLPPKISVMPPTPDLCTRHRLRNGLHDSPGRNSPNYTSVDGNTEDGSEDDLDCDGEPPYRTLRRFGTMSSLDQDDELDEQGDDENRDTESPPTGLRAWTARASNYVVSKMVLLEQFGEGVGGYLLQPPVPPERTEFSLDPNDEEGTTSGATSGDDIWGTPTSGGPDDESFTAHSPPPNGTGNLGTSGEDNYGLNLSTEDDHDQESENDDCGMPELSMDQLLGGGSLGSLRCFLGRRRLEPLPEEEDSPGSGKHQIVDLHRKLSDVDEGPKKLEPAPLDSSKSTKEAERLRELESVALRAEESNNRNLEKISFERLQKEAYAAIGATEPSDRCRYRRLDAPRECRRQIEFMQRKSNKLGEESNDRNSGSPTPTSETNFLNRLRIKRRSLKLLSFLSGKAYDRTQEDRATRLLKIYMPEKGTKAQNTICIHHTSRDRRFWKLRSRRRSSST</sequence>
<dbReference type="InterPro" id="IPR035892">
    <property type="entry name" value="C2_domain_sf"/>
</dbReference>
<dbReference type="SUPFAM" id="SSF50156">
    <property type="entry name" value="PDZ domain-like"/>
    <property type="match status" value="1"/>
</dbReference>
<evidence type="ECO:0000256" key="1">
    <source>
        <dbReference type="SAM" id="MobiDB-lite"/>
    </source>
</evidence>
<dbReference type="Gene3D" id="2.30.42.10">
    <property type="match status" value="1"/>
</dbReference>
<gene>
    <name evidence="4" type="ORF">KPH14_010875</name>
</gene>
<organism evidence="4 5">
    <name type="scientific">Odynerus spinipes</name>
    <dbReference type="NCBI Taxonomy" id="1348599"/>
    <lineage>
        <taxon>Eukaryota</taxon>
        <taxon>Metazoa</taxon>
        <taxon>Ecdysozoa</taxon>
        <taxon>Arthropoda</taxon>
        <taxon>Hexapoda</taxon>
        <taxon>Insecta</taxon>
        <taxon>Pterygota</taxon>
        <taxon>Neoptera</taxon>
        <taxon>Endopterygota</taxon>
        <taxon>Hymenoptera</taxon>
        <taxon>Apocrita</taxon>
        <taxon>Aculeata</taxon>
        <taxon>Vespoidea</taxon>
        <taxon>Vespidae</taxon>
        <taxon>Eumeninae</taxon>
        <taxon>Odynerus</taxon>
    </lineage>
</organism>
<dbReference type="SUPFAM" id="SSF49562">
    <property type="entry name" value="C2 domain (Calcium/lipid-binding domain, CaLB)"/>
    <property type="match status" value="1"/>
</dbReference>
<feature type="region of interest" description="Disordered" evidence="1">
    <location>
        <begin position="135"/>
        <end position="179"/>
    </location>
</feature>